<dbReference type="SUPFAM" id="SSF46689">
    <property type="entry name" value="Homeodomain-like"/>
    <property type="match status" value="1"/>
</dbReference>
<keyword evidence="2" id="KW-0238">DNA-binding</keyword>
<protein>
    <submittedName>
        <fullName evidence="5">TetR/AcrR family transcriptional regulator</fullName>
    </submittedName>
</protein>
<keyword evidence="6" id="KW-1185">Reference proteome</keyword>
<feature type="domain" description="HTH tetR-type" evidence="4">
    <location>
        <begin position="38"/>
        <end position="84"/>
    </location>
</feature>
<dbReference type="InterPro" id="IPR001647">
    <property type="entry name" value="HTH_TetR"/>
</dbReference>
<dbReference type="OrthoDB" id="4567939at2"/>
<dbReference type="Proteomes" id="UP000295511">
    <property type="component" value="Unassembled WGS sequence"/>
</dbReference>
<dbReference type="Pfam" id="PF00440">
    <property type="entry name" value="TetR_N"/>
    <property type="match status" value="1"/>
</dbReference>
<keyword evidence="3" id="KW-0804">Transcription</keyword>
<evidence type="ECO:0000259" key="4">
    <source>
        <dbReference type="Pfam" id="PF00440"/>
    </source>
</evidence>
<dbReference type="AlphaFoldDB" id="A0A4R5JZY2"/>
<dbReference type="Gene3D" id="1.10.357.10">
    <property type="entry name" value="Tetracycline Repressor, domain 2"/>
    <property type="match status" value="1"/>
</dbReference>
<organism evidence="5 6">
    <name type="scientific">Arthrobacter terricola</name>
    <dbReference type="NCBI Taxonomy" id="2547396"/>
    <lineage>
        <taxon>Bacteria</taxon>
        <taxon>Bacillati</taxon>
        <taxon>Actinomycetota</taxon>
        <taxon>Actinomycetes</taxon>
        <taxon>Micrococcales</taxon>
        <taxon>Micrococcaceae</taxon>
        <taxon>Arthrobacter</taxon>
    </lineage>
</organism>
<sequence length="218" mass="24140">MVGREELDATSCESVREALVLFLDESAGHGHTASRQDILKVFLQLASREGLNDVSMRMIASELNIKAPSLYAHFPGGRDEIAKEALSNYFRHLGTEILEILDRADTPQELWSCLIRLHITRLHSSNSARLSPILVNSAHNVPSGISAQLEGWANLYERIHVAAATVLGYPDSEKRIKVIMTLLDGSTQWADPGLDENGLALLSERADLLSRTILRLDF</sequence>
<gene>
    <name evidence="5" type="ORF">E1809_26150</name>
</gene>
<dbReference type="PANTHER" id="PTHR47506:SF6">
    <property type="entry name" value="HTH-TYPE TRANSCRIPTIONAL REPRESSOR NEMR"/>
    <property type="match status" value="1"/>
</dbReference>
<accession>A0A4R5JZY2</accession>
<comment type="caution">
    <text evidence="5">The sequence shown here is derived from an EMBL/GenBank/DDBJ whole genome shotgun (WGS) entry which is preliminary data.</text>
</comment>
<reference evidence="5 6" key="1">
    <citation type="submission" date="2019-03" db="EMBL/GenBank/DDBJ databases">
        <title>Whole genome sequence of Arthrobacter sp JH1-1.</title>
        <authorList>
            <person name="Trinh H.N."/>
        </authorList>
    </citation>
    <scope>NUCLEOTIDE SEQUENCE [LARGE SCALE GENOMIC DNA]</scope>
    <source>
        <strain evidence="5 6">JH1-1</strain>
    </source>
</reference>
<evidence type="ECO:0000256" key="1">
    <source>
        <dbReference type="ARBA" id="ARBA00023015"/>
    </source>
</evidence>
<evidence type="ECO:0000313" key="6">
    <source>
        <dbReference type="Proteomes" id="UP000295511"/>
    </source>
</evidence>
<proteinExistence type="predicted"/>
<dbReference type="InterPro" id="IPR009057">
    <property type="entry name" value="Homeodomain-like_sf"/>
</dbReference>
<evidence type="ECO:0000313" key="5">
    <source>
        <dbReference type="EMBL" id="TDF83667.1"/>
    </source>
</evidence>
<dbReference type="PANTHER" id="PTHR47506">
    <property type="entry name" value="TRANSCRIPTIONAL REGULATORY PROTEIN"/>
    <property type="match status" value="1"/>
</dbReference>
<dbReference type="RefSeq" id="WP_133207144.1">
    <property type="nucleotide sequence ID" value="NZ_SMRU01000081.1"/>
</dbReference>
<dbReference type="EMBL" id="SMRU01000081">
    <property type="protein sequence ID" value="TDF83667.1"/>
    <property type="molecule type" value="Genomic_DNA"/>
</dbReference>
<dbReference type="GO" id="GO:0003677">
    <property type="term" value="F:DNA binding"/>
    <property type="evidence" value="ECO:0007669"/>
    <property type="project" value="UniProtKB-KW"/>
</dbReference>
<evidence type="ECO:0000256" key="2">
    <source>
        <dbReference type="ARBA" id="ARBA00023125"/>
    </source>
</evidence>
<evidence type="ECO:0000256" key="3">
    <source>
        <dbReference type="ARBA" id="ARBA00023163"/>
    </source>
</evidence>
<keyword evidence="1" id="KW-0805">Transcription regulation</keyword>
<name>A0A4R5JZY2_9MICC</name>